<keyword evidence="4" id="KW-0378">Hydrolase</keyword>
<evidence type="ECO:0000259" key="8">
    <source>
        <dbReference type="Pfam" id="PF02272"/>
    </source>
</evidence>
<dbReference type="Gene3D" id="3.90.1640.30">
    <property type="match status" value="1"/>
</dbReference>
<dbReference type="InterPro" id="IPR001667">
    <property type="entry name" value="DDH_dom"/>
</dbReference>
<keyword evidence="3" id="KW-0540">Nuclease</keyword>
<comment type="similarity">
    <text evidence="1">Belongs to the RecJ family.</text>
</comment>
<dbReference type="RefSeq" id="WP_289842019.1">
    <property type="nucleotide sequence ID" value="NZ_CATKSH010000004.1"/>
</dbReference>
<name>A0AA35V5Q1_9PROT</name>
<feature type="domain" description="RecJ OB" evidence="9">
    <location>
        <begin position="488"/>
        <end position="599"/>
    </location>
</feature>
<dbReference type="GO" id="GO:0003676">
    <property type="term" value="F:nucleic acid binding"/>
    <property type="evidence" value="ECO:0007669"/>
    <property type="project" value="InterPro"/>
</dbReference>
<evidence type="ECO:0000256" key="3">
    <source>
        <dbReference type="ARBA" id="ARBA00022722"/>
    </source>
</evidence>
<dbReference type="Proteomes" id="UP001176960">
    <property type="component" value="Unassembled WGS sequence"/>
</dbReference>
<dbReference type="Gene3D" id="3.10.310.30">
    <property type="match status" value="1"/>
</dbReference>
<dbReference type="InterPro" id="IPR003156">
    <property type="entry name" value="DHHA1_dom"/>
</dbReference>
<gene>
    <name evidence="10" type="primary">recJ</name>
    <name evidence="10" type="ORF">LMG32879_001068</name>
</gene>
<reference evidence="10" key="1">
    <citation type="submission" date="2023-03" db="EMBL/GenBank/DDBJ databases">
        <authorList>
            <person name="Cleenwerck I."/>
        </authorList>
    </citation>
    <scope>NUCLEOTIDE SEQUENCE</scope>
    <source>
        <strain evidence="10">LMG 32879</strain>
    </source>
</reference>
<evidence type="ECO:0000256" key="4">
    <source>
        <dbReference type="ARBA" id="ARBA00022801"/>
    </source>
</evidence>
<accession>A0AA35V5Q1</accession>
<evidence type="ECO:0000313" key="11">
    <source>
        <dbReference type="Proteomes" id="UP001176960"/>
    </source>
</evidence>
<dbReference type="Pfam" id="PF17768">
    <property type="entry name" value="RecJ_OB"/>
    <property type="match status" value="1"/>
</dbReference>
<dbReference type="GO" id="GO:0008409">
    <property type="term" value="F:5'-3' exonuclease activity"/>
    <property type="evidence" value="ECO:0007669"/>
    <property type="project" value="InterPro"/>
</dbReference>
<feature type="domain" description="DDH" evidence="7">
    <location>
        <begin position="109"/>
        <end position="235"/>
    </location>
</feature>
<dbReference type="EMBL" id="CATKSH010000004">
    <property type="protein sequence ID" value="CAI9120238.1"/>
    <property type="molecule type" value="Genomic_DNA"/>
</dbReference>
<protein>
    <recommendedName>
        <fullName evidence="2">Single-stranded-DNA-specific exonuclease RecJ</fullName>
    </recommendedName>
</protein>
<dbReference type="GO" id="GO:0006281">
    <property type="term" value="P:DNA repair"/>
    <property type="evidence" value="ECO:0007669"/>
    <property type="project" value="InterPro"/>
</dbReference>
<dbReference type="GO" id="GO:0006310">
    <property type="term" value="P:DNA recombination"/>
    <property type="evidence" value="ECO:0007669"/>
    <property type="project" value="InterPro"/>
</dbReference>
<evidence type="ECO:0000259" key="9">
    <source>
        <dbReference type="Pfam" id="PF17768"/>
    </source>
</evidence>
<dbReference type="InterPro" id="IPR041122">
    <property type="entry name" value="RecJ_OB"/>
</dbReference>
<dbReference type="PANTHER" id="PTHR30255:SF2">
    <property type="entry name" value="SINGLE-STRANDED-DNA-SPECIFIC EXONUCLEASE RECJ"/>
    <property type="match status" value="1"/>
</dbReference>
<evidence type="ECO:0000256" key="2">
    <source>
        <dbReference type="ARBA" id="ARBA00019841"/>
    </source>
</evidence>
<dbReference type="PANTHER" id="PTHR30255">
    <property type="entry name" value="SINGLE-STRANDED-DNA-SPECIFIC EXONUCLEASE RECJ"/>
    <property type="match status" value="1"/>
</dbReference>
<evidence type="ECO:0000256" key="5">
    <source>
        <dbReference type="ARBA" id="ARBA00022839"/>
    </source>
</evidence>
<organism evidence="10 11">
    <name type="scientific">Brytella acorum</name>
    <dbReference type="NCBI Taxonomy" id="2959299"/>
    <lineage>
        <taxon>Bacteria</taxon>
        <taxon>Pseudomonadati</taxon>
        <taxon>Pseudomonadota</taxon>
        <taxon>Alphaproteobacteria</taxon>
        <taxon>Acetobacterales</taxon>
        <taxon>Acetobacteraceae</taxon>
        <taxon>Brytella</taxon>
    </lineage>
</organism>
<dbReference type="InterPro" id="IPR038763">
    <property type="entry name" value="DHH_sf"/>
</dbReference>
<dbReference type="Pfam" id="PF02272">
    <property type="entry name" value="DHHA1"/>
    <property type="match status" value="1"/>
</dbReference>
<evidence type="ECO:0000256" key="1">
    <source>
        <dbReference type="ARBA" id="ARBA00005915"/>
    </source>
</evidence>
<keyword evidence="11" id="KW-1185">Reference proteome</keyword>
<dbReference type="SUPFAM" id="SSF64182">
    <property type="entry name" value="DHH phosphoesterases"/>
    <property type="match status" value="1"/>
</dbReference>
<evidence type="ECO:0000313" key="10">
    <source>
        <dbReference type="EMBL" id="CAI9120238.1"/>
    </source>
</evidence>
<dbReference type="NCBIfam" id="TIGR00644">
    <property type="entry name" value="recJ"/>
    <property type="match status" value="1"/>
</dbReference>
<feature type="domain" description="DHHA1" evidence="8">
    <location>
        <begin position="381"/>
        <end position="473"/>
    </location>
</feature>
<feature type="coiled-coil region" evidence="6">
    <location>
        <begin position="335"/>
        <end position="362"/>
    </location>
</feature>
<sequence>MSDDASCPDPLSSPVLNVRQSASGRRWVWRAASLADLELRQGLAIAQRAGVPELLGRILVSRDVSSEKALAFLDPRLRDWMPDPACLRDMDRAAARLAQAIREQACVGLFGDYDVDGACGTALVASVLKELGCTVEIHIPDRQKEGYGPNAAALDAMLDKGSTLLVCIDCGTAAVDVLNPFATRTDLIVLDHHKPDGGILPDAIVVNPNRVDCTSQLGTLCATGVAFLTLVAVLRELRLSGWFNDRPAPDLMRHLDLVALATICDVMPLQGLNRALVAQGLRVLGRGERLGLATLASVAMVRDTASPTACGFAFGPRINAGGRIAQSGLGLRLLLAEDAFEARQLSEKLDEVNRQRQTVEADILSAAMAEAEIQADAGHAVLFLHGEAWHPGVVGIVAGRIRERFNRPTLVGAEADGIIKGSARSVPGIDLGAAIIAARQAGLLQTGGGHAMAAGFSLPVEAAQSFHIFLDERLDAARALPKHEDLLLDGVLTIRGANHDVVEQIARLAPFGAGNPEPVLVVTRVRCVKSERIGRDGNTLRVILQGEDGGRLKGLVFRADDKAFTPVLEDLDAPLLHVAGNLRSETWQDRHSLTLFVCDIATL</sequence>
<dbReference type="InterPro" id="IPR004610">
    <property type="entry name" value="RecJ"/>
</dbReference>
<proteinExistence type="inferred from homology"/>
<dbReference type="Pfam" id="PF01368">
    <property type="entry name" value="DHH"/>
    <property type="match status" value="1"/>
</dbReference>
<dbReference type="InterPro" id="IPR051673">
    <property type="entry name" value="SSDNA_exonuclease_RecJ"/>
</dbReference>
<keyword evidence="6" id="KW-0175">Coiled coil</keyword>
<keyword evidence="5 10" id="KW-0269">Exonuclease</keyword>
<evidence type="ECO:0000259" key="7">
    <source>
        <dbReference type="Pfam" id="PF01368"/>
    </source>
</evidence>
<dbReference type="AlphaFoldDB" id="A0AA35V5Q1"/>
<evidence type="ECO:0000256" key="6">
    <source>
        <dbReference type="SAM" id="Coils"/>
    </source>
</evidence>
<comment type="caution">
    <text evidence="10">The sequence shown here is derived from an EMBL/GenBank/DDBJ whole genome shotgun (WGS) entry which is preliminary data.</text>
</comment>